<dbReference type="STRING" id="862908.BMS_3429"/>
<dbReference type="Proteomes" id="UP000008963">
    <property type="component" value="Chromosome"/>
</dbReference>
<dbReference type="KEGG" id="bmx:BMS_3429"/>
<organism evidence="1 2">
    <name type="scientific">Halobacteriovorax marinus (strain ATCC BAA-682 / DSM 15412 / SJ)</name>
    <name type="common">Bacteriovorax marinus</name>
    <dbReference type="NCBI Taxonomy" id="862908"/>
    <lineage>
        <taxon>Bacteria</taxon>
        <taxon>Pseudomonadati</taxon>
        <taxon>Bdellovibrionota</taxon>
        <taxon>Bacteriovoracia</taxon>
        <taxon>Bacteriovoracales</taxon>
        <taxon>Halobacteriovoraceae</taxon>
        <taxon>Halobacteriovorax</taxon>
    </lineage>
</organism>
<evidence type="ECO:0008006" key="3">
    <source>
        <dbReference type="Google" id="ProtNLM"/>
    </source>
</evidence>
<keyword evidence="2" id="KW-1185">Reference proteome</keyword>
<reference evidence="2" key="1">
    <citation type="journal article" date="2013" name="ISME J.">
        <title>A small predatory core genome in the divergent marine Bacteriovorax marinus SJ and the terrestrial Bdellovibrio bacteriovorus.</title>
        <authorList>
            <person name="Crossman L.C."/>
            <person name="Chen H."/>
            <person name="Cerdeno-Tarraga A.M."/>
            <person name="Brooks K."/>
            <person name="Quail M.A."/>
            <person name="Pineiro S.A."/>
            <person name="Hobley L."/>
            <person name="Sockett R.E."/>
            <person name="Bentley S.D."/>
            <person name="Parkhill J."/>
            <person name="Williams H.N."/>
            <person name="Stine O.C."/>
        </authorList>
    </citation>
    <scope>NUCLEOTIDE SEQUENCE [LARGE SCALE GENOMIC DNA]</scope>
    <source>
        <strain evidence="2">ATCC BAA-682 / DSM 15412 / SJ</strain>
    </source>
</reference>
<dbReference type="SUPFAM" id="SSF56925">
    <property type="entry name" value="OMPA-like"/>
    <property type="match status" value="1"/>
</dbReference>
<accession>E1X1K3</accession>
<dbReference type="PATRIC" id="fig|862908.3.peg.3281"/>
<gene>
    <name evidence="1" type="ordered locus">BMS_3429</name>
</gene>
<sequence>MLLPVKDSIGGALGFKVYEEVERYLKTSEWCYYRSNSEIINILGNYKRNLNEHLHNPDVLRVISEKTKAGSIIRVEIISEGKGVEVQASVISDNGKDIYFKEKLKLSNNDPVVIGQTVKNWLDQYEKTIPYDGRILGILGNQFTVDFGQSYGVFNGDVVEVIRPIRKKKHPLFKEIVDWETEKLANGRIFYVSPTQAQGKIDKYESRKRVEVNDWVILKKNAVTKKNDLLKVPYEKAGGENDFAFGKLGTVGIFGLIDLSKVSSTTGTGTNSLGGVLMGVNVETELWATRNYWGSFELGANFGSQKKKSGNLSIESNSTTNSKFKLKFGYRYLPLGFFYGPQVDAYVGYAKYSYGHDDLSADKIGEVSFSGLIIGGKGSIPLMKKFRAHLRLEFMATSSYSEDVFLYGEDESSSNYNIEIGGSHNYSPNMDIEGGVEFNSNKAKFSGGRSISLKDTAFKGGVRFNF</sequence>
<dbReference type="InterPro" id="IPR011250">
    <property type="entry name" value="OMP/PagP_B-barrel"/>
</dbReference>
<protein>
    <recommendedName>
        <fullName evidence="3">Autotransporter domain-containing protein</fullName>
    </recommendedName>
</protein>
<dbReference type="AlphaFoldDB" id="E1X1K3"/>
<dbReference type="eggNOG" id="ENOG5034889">
    <property type="taxonomic scope" value="Bacteria"/>
</dbReference>
<dbReference type="HOGENOM" id="CLU_586320_0_0_7"/>
<evidence type="ECO:0000313" key="2">
    <source>
        <dbReference type="Proteomes" id="UP000008963"/>
    </source>
</evidence>
<evidence type="ECO:0000313" key="1">
    <source>
        <dbReference type="EMBL" id="CBW28171.1"/>
    </source>
</evidence>
<name>E1X1K3_HALMS</name>
<proteinExistence type="predicted"/>
<dbReference type="EMBL" id="FQ312005">
    <property type="protein sequence ID" value="CBW28171.1"/>
    <property type="molecule type" value="Genomic_DNA"/>
</dbReference>